<gene>
    <name evidence="2" type="ORF">C7U54_02240</name>
</gene>
<keyword evidence="1" id="KW-1133">Transmembrane helix</keyword>
<evidence type="ECO:0000313" key="2">
    <source>
        <dbReference type="EMBL" id="PST42982.1"/>
    </source>
</evidence>
<dbReference type="Proteomes" id="UP000240974">
    <property type="component" value="Unassembled WGS sequence"/>
</dbReference>
<accession>A0A2T3G651</accession>
<evidence type="ECO:0000256" key="1">
    <source>
        <dbReference type="SAM" id="Phobius"/>
    </source>
</evidence>
<evidence type="ECO:0000313" key="3">
    <source>
        <dbReference type="Proteomes" id="UP000240974"/>
    </source>
</evidence>
<keyword evidence="1" id="KW-0812">Transmembrane</keyword>
<dbReference type="Gene3D" id="2.40.50.500">
    <property type="entry name" value="NigD-like N-terminal OB domain"/>
    <property type="match status" value="1"/>
</dbReference>
<organism evidence="2 3">
    <name type="scientific">Faecalibacillus intestinalis</name>
    <dbReference type="NCBI Taxonomy" id="1982626"/>
    <lineage>
        <taxon>Bacteria</taxon>
        <taxon>Bacillati</taxon>
        <taxon>Bacillota</taxon>
        <taxon>Erysipelotrichia</taxon>
        <taxon>Erysipelotrichales</taxon>
        <taxon>Coprobacillaceae</taxon>
        <taxon>Faecalibacillus</taxon>
    </lineage>
</organism>
<dbReference type="InterPro" id="IPR038179">
    <property type="entry name" value="NigD-like_N_sf"/>
</dbReference>
<evidence type="ECO:0008006" key="4">
    <source>
        <dbReference type="Google" id="ProtNLM"/>
    </source>
</evidence>
<dbReference type="EMBL" id="PYLQ01000002">
    <property type="protein sequence ID" value="PST42982.1"/>
    <property type="molecule type" value="Genomic_DNA"/>
</dbReference>
<sequence>MKGKHIRKEKKSIVWILITLFVLIGVIFGYFHFKSDDQENLSQYKTIVGTIKNVGDETLLIETNDHQKYLISIAGAVESNKGLKKGNRIYIYYDGQLDINNKDIQNVKVKSYKVLE</sequence>
<comment type="caution">
    <text evidence="2">The sequence shown here is derived from an EMBL/GenBank/DDBJ whole genome shotgun (WGS) entry which is preliminary data.</text>
</comment>
<feature type="transmembrane region" description="Helical" evidence="1">
    <location>
        <begin position="12"/>
        <end position="33"/>
    </location>
</feature>
<protein>
    <recommendedName>
        <fullName evidence="4">DUF3221 domain-containing protein</fullName>
    </recommendedName>
</protein>
<name>A0A2T3G651_9FIRM</name>
<keyword evidence="1" id="KW-0472">Membrane</keyword>
<dbReference type="RefSeq" id="WP_107029157.1">
    <property type="nucleotide sequence ID" value="NZ_DAWBZG010000285.1"/>
</dbReference>
<dbReference type="AlphaFoldDB" id="A0A2T3G651"/>
<proteinExistence type="predicted"/>
<keyword evidence="3" id="KW-1185">Reference proteome</keyword>
<reference evidence="2 3" key="1">
    <citation type="journal article" date="2019" name="Int. J. Syst. Evol. Microbiol.">
        <title>Faecalibacillus intestinalis gen. nov., sp. nov. and Faecalibacillus faecis sp. nov., isolated from human faeces.</title>
        <authorList>
            <person name="Seo B."/>
            <person name="Jeon K."/>
            <person name="Baek I."/>
            <person name="Lee Y.M."/>
            <person name="Baek K."/>
            <person name="Ko G."/>
        </authorList>
    </citation>
    <scope>NUCLEOTIDE SEQUENCE [LARGE SCALE GENOMIC DNA]</scope>
    <source>
        <strain evidence="2 3">SNUG30099</strain>
    </source>
</reference>